<evidence type="ECO:0000313" key="2">
    <source>
        <dbReference type="Ensembl" id="ENSECAP00000080675.1"/>
    </source>
</evidence>
<keyword evidence="1" id="KW-0472">Membrane</keyword>
<dbReference type="Ensembl" id="ENSECAT00000142992.1">
    <property type="protein sequence ID" value="ENSECAP00000080675.1"/>
    <property type="gene ID" value="ENSECAG00000053215.1"/>
</dbReference>
<feature type="transmembrane region" description="Helical" evidence="1">
    <location>
        <begin position="26"/>
        <end position="48"/>
    </location>
</feature>
<proteinExistence type="predicted"/>
<dbReference type="Proteomes" id="UP000002281">
    <property type="component" value="Chromosome 8"/>
</dbReference>
<reference evidence="2" key="2">
    <citation type="submission" date="2025-08" db="UniProtKB">
        <authorList>
            <consortium name="Ensembl"/>
        </authorList>
    </citation>
    <scope>IDENTIFICATION</scope>
    <source>
        <strain evidence="2">Thoroughbred</strain>
    </source>
</reference>
<evidence type="ECO:0000256" key="1">
    <source>
        <dbReference type="SAM" id="Phobius"/>
    </source>
</evidence>
<reference evidence="2 3" key="1">
    <citation type="journal article" date="2009" name="Science">
        <title>Genome sequence, comparative analysis, and population genetics of the domestic horse.</title>
        <authorList>
            <consortium name="Broad Institute Genome Sequencing Platform"/>
            <consortium name="Broad Institute Whole Genome Assembly Team"/>
            <person name="Wade C.M."/>
            <person name="Giulotto E."/>
            <person name="Sigurdsson S."/>
            <person name="Zoli M."/>
            <person name="Gnerre S."/>
            <person name="Imsland F."/>
            <person name="Lear T.L."/>
            <person name="Adelson D.L."/>
            <person name="Bailey E."/>
            <person name="Bellone R.R."/>
            <person name="Bloecker H."/>
            <person name="Distl O."/>
            <person name="Edgar R.C."/>
            <person name="Garber M."/>
            <person name="Leeb T."/>
            <person name="Mauceli E."/>
            <person name="MacLeod J.N."/>
            <person name="Penedo M.C.T."/>
            <person name="Raison J.M."/>
            <person name="Sharpe T."/>
            <person name="Vogel J."/>
            <person name="Andersson L."/>
            <person name="Antczak D.F."/>
            <person name="Biagi T."/>
            <person name="Binns M.M."/>
            <person name="Chowdhary B.P."/>
            <person name="Coleman S.J."/>
            <person name="Della Valle G."/>
            <person name="Fryc S."/>
            <person name="Guerin G."/>
            <person name="Hasegawa T."/>
            <person name="Hill E.W."/>
            <person name="Jurka J."/>
            <person name="Kiialainen A."/>
            <person name="Lindgren G."/>
            <person name="Liu J."/>
            <person name="Magnani E."/>
            <person name="Mickelson J.R."/>
            <person name="Murray J."/>
            <person name="Nergadze S.G."/>
            <person name="Onofrio R."/>
            <person name="Pedroni S."/>
            <person name="Piras M.F."/>
            <person name="Raudsepp T."/>
            <person name="Rocchi M."/>
            <person name="Roeed K.H."/>
            <person name="Ryder O.A."/>
            <person name="Searle S."/>
            <person name="Skow L."/>
            <person name="Swinburne J.E."/>
            <person name="Syvaenen A.C."/>
            <person name="Tozaki T."/>
            <person name="Valberg S.J."/>
            <person name="Vaudin M."/>
            <person name="White J.R."/>
            <person name="Zody M.C."/>
            <person name="Lander E.S."/>
            <person name="Lindblad-Toh K."/>
        </authorList>
    </citation>
    <scope>NUCLEOTIDE SEQUENCE [LARGE SCALE GENOMIC DNA]</scope>
    <source>
        <strain evidence="2 3">Thoroughbred</strain>
    </source>
</reference>
<keyword evidence="1" id="KW-0812">Transmembrane</keyword>
<feature type="transmembrane region" description="Helical" evidence="1">
    <location>
        <begin position="57"/>
        <end position="79"/>
    </location>
</feature>
<organism evidence="2 3">
    <name type="scientific">Equus caballus</name>
    <name type="common">Horse</name>
    <dbReference type="NCBI Taxonomy" id="9796"/>
    <lineage>
        <taxon>Eukaryota</taxon>
        <taxon>Metazoa</taxon>
        <taxon>Chordata</taxon>
        <taxon>Craniata</taxon>
        <taxon>Vertebrata</taxon>
        <taxon>Euteleostomi</taxon>
        <taxon>Mammalia</taxon>
        <taxon>Eutheria</taxon>
        <taxon>Laurasiatheria</taxon>
        <taxon>Perissodactyla</taxon>
        <taxon>Equidae</taxon>
        <taxon>Equus</taxon>
    </lineage>
</organism>
<dbReference type="AlphaFoldDB" id="A0A9L0T2D5"/>
<name>A0A9L0T2D5_HORSE</name>
<feature type="transmembrane region" description="Helical" evidence="1">
    <location>
        <begin position="126"/>
        <end position="147"/>
    </location>
</feature>
<protein>
    <submittedName>
        <fullName evidence="2">Uncharacterized protein</fullName>
    </submittedName>
</protein>
<feature type="transmembrane region" description="Helical" evidence="1">
    <location>
        <begin position="85"/>
        <end position="105"/>
    </location>
</feature>
<sequence length="148" mass="17032">MMLSILPCAYWPSVYLLLEKRLFRSFAHFLIGLLGFLLLRCMSSLYILDINPLSDIWFANIFSQLLGCLFILLMVSFAVQKLFSLMKSHLFIFSILALAWSDMVLENMLLRPMSKSILAMFSSRSFMVSGLTFKCLIHLELIFVSGVR</sequence>
<accession>A0A9L0T2D5</accession>
<keyword evidence="1" id="KW-1133">Transmembrane helix</keyword>
<reference evidence="2" key="3">
    <citation type="submission" date="2025-09" db="UniProtKB">
        <authorList>
            <consortium name="Ensembl"/>
        </authorList>
    </citation>
    <scope>IDENTIFICATION</scope>
    <source>
        <strain evidence="2">Thoroughbred</strain>
    </source>
</reference>
<dbReference type="GeneTree" id="ENSGT01090000260512"/>
<evidence type="ECO:0000313" key="3">
    <source>
        <dbReference type="Proteomes" id="UP000002281"/>
    </source>
</evidence>
<keyword evidence="3" id="KW-1185">Reference proteome</keyword>